<keyword evidence="1" id="KW-0812">Transmembrane</keyword>
<proteinExistence type="predicted"/>
<feature type="non-terminal residue" evidence="2">
    <location>
        <position position="83"/>
    </location>
</feature>
<keyword evidence="1" id="KW-1133">Transmembrane helix</keyword>
<dbReference type="Proteomes" id="UP000001593">
    <property type="component" value="Unassembled WGS sequence"/>
</dbReference>
<keyword evidence="3" id="KW-1185">Reference proteome</keyword>
<organism evidence="2 3">
    <name type="scientific">Nematostella vectensis</name>
    <name type="common">Starlet sea anemone</name>
    <dbReference type="NCBI Taxonomy" id="45351"/>
    <lineage>
        <taxon>Eukaryota</taxon>
        <taxon>Metazoa</taxon>
        <taxon>Cnidaria</taxon>
        <taxon>Anthozoa</taxon>
        <taxon>Hexacorallia</taxon>
        <taxon>Actiniaria</taxon>
        <taxon>Edwardsiidae</taxon>
        <taxon>Nematostella</taxon>
    </lineage>
</organism>
<name>A7RFS5_NEMVE</name>
<gene>
    <name evidence="2" type="ORF">NEMVEDRAFT_v1g80052</name>
</gene>
<dbReference type="InParanoid" id="A7RFS5"/>
<dbReference type="HOGENOM" id="CLU_194195_0_0_1"/>
<sequence>NLYTLAHIPQPMQRGSEIAASFVSGVTSIHNFPEKNTTTKRHDFLHSWRHLLGLHLSVLTMAIRVSFSCVLWSALNAILLGRK</sequence>
<feature type="transmembrane region" description="Helical" evidence="1">
    <location>
        <begin position="54"/>
        <end position="80"/>
    </location>
</feature>
<dbReference type="AlphaFoldDB" id="A7RFS5"/>
<evidence type="ECO:0000256" key="1">
    <source>
        <dbReference type="SAM" id="Phobius"/>
    </source>
</evidence>
<protein>
    <submittedName>
        <fullName evidence="2">Uncharacterized protein</fullName>
    </submittedName>
</protein>
<evidence type="ECO:0000313" key="3">
    <source>
        <dbReference type="Proteomes" id="UP000001593"/>
    </source>
</evidence>
<accession>A7RFS5</accession>
<evidence type="ECO:0000313" key="2">
    <source>
        <dbReference type="EMBL" id="EDO49771.1"/>
    </source>
</evidence>
<keyword evidence="1" id="KW-0472">Membrane</keyword>
<dbReference type="EMBL" id="DS469508">
    <property type="protein sequence ID" value="EDO49771.1"/>
    <property type="molecule type" value="Genomic_DNA"/>
</dbReference>
<reference evidence="2 3" key="1">
    <citation type="journal article" date="2007" name="Science">
        <title>Sea anemone genome reveals ancestral eumetazoan gene repertoire and genomic organization.</title>
        <authorList>
            <person name="Putnam N.H."/>
            <person name="Srivastava M."/>
            <person name="Hellsten U."/>
            <person name="Dirks B."/>
            <person name="Chapman J."/>
            <person name="Salamov A."/>
            <person name="Terry A."/>
            <person name="Shapiro H."/>
            <person name="Lindquist E."/>
            <person name="Kapitonov V.V."/>
            <person name="Jurka J."/>
            <person name="Genikhovich G."/>
            <person name="Grigoriev I.V."/>
            <person name="Lucas S.M."/>
            <person name="Steele R.E."/>
            <person name="Finnerty J.R."/>
            <person name="Technau U."/>
            <person name="Martindale M.Q."/>
            <person name="Rokhsar D.S."/>
        </authorList>
    </citation>
    <scope>NUCLEOTIDE SEQUENCE [LARGE SCALE GENOMIC DNA]</scope>
    <source>
        <strain evidence="3">CH2 X CH6</strain>
    </source>
</reference>